<feature type="transmembrane region" description="Helical" evidence="6">
    <location>
        <begin position="192"/>
        <end position="211"/>
    </location>
</feature>
<dbReference type="EMBL" id="BAABCA010000002">
    <property type="protein sequence ID" value="GAA4232722.1"/>
    <property type="molecule type" value="Genomic_DNA"/>
</dbReference>
<keyword evidence="5 6" id="KW-0472">Membrane</keyword>
<evidence type="ECO:0000313" key="7">
    <source>
        <dbReference type="EMBL" id="GAA4232722.1"/>
    </source>
</evidence>
<evidence type="ECO:0000256" key="3">
    <source>
        <dbReference type="ARBA" id="ARBA00022692"/>
    </source>
</evidence>
<evidence type="ECO:0000313" key="8">
    <source>
        <dbReference type="Proteomes" id="UP001501496"/>
    </source>
</evidence>
<keyword evidence="8" id="KW-1185">Reference proteome</keyword>
<keyword evidence="3 6" id="KW-0812">Transmembrane</keyword>
<comment type="subcellular location">
    <subcellularLocation>
        <location evidence="1">Cell membrane</location>
        <topology evidence="1">Multi-pass membrane protein</topology>
    </subcellularLocation>
</comment>
<organism evidence="7 8">
    <name type="scientific">Postechiella marina</name>
    <dbReference type="NCBI Taxonomy" id="943941"/>
    <lineage>
        <taxon>Bacteria</taxon>
        <taxon>Pseudomonadati</taxon>
        <taxon>Bacteroidota</taxon>
        <taxon>Flavobacteriia</taxon>
        <taxon>Flavobacteriales</taxon>
        <taxon>Flavobacteriaceae</taxon>
        <taxon>Postechiella</taxon>
    </lineage>
</organism>
<name>A0ABP8C374_9FLAO</name>
<keyword evidence="4 6" id="KW-1133">Transmembrane helix</keyword>
<proteinExistence type="predicted"/>
<feature type="transmembrane region" description="Helical" evidence="6">
    <location>
        <begin position="217"/>
        <end position="242"/>
    </location>
</feature>
<comment type="caution">
    <text evidence="7">The sequence shown here is derived from an EMBL/GenBank/DDBJ whole genome shotgun (WGS) entry which is preliminary data.</text>
</comment>
<evidence type="ECO:0000256" key="6">
    <source>
        <dbReference type="SAM" id="Phobius"/>
    </source>
</evidence>
<feature type="transmembrane region" description="Helical" evidence="6">
    <location>
        <begin position="153"/>
        <end position="171"/>
    </location>
</feature>
<keyword evidence="2" id="KW-1003">Cell membrane</keyword>
<dbReference type="Pfam" id="PF03706">
    <property type="entry name" value="LPG_synthase_TM"/>
    <property type="match status" value="1"/>
</dbReference>
<reference evidence="8" key="1">
    <citation type="journal article" date="2019" name="Int. J. Syst. Evol. Microbiol.">
        <title>The Global Catalogue of Microorganisms (GCM) 10K type strain sequencing project: providing services to taxonomists for standard genome sequencing and annotation.</title>
        <authorList>
            <consortium name="The Broad Institute Genomics Platform"/>
            <consortium name="The Broad Institute Genome Sequencing Center for Infectious Disease"/>
            <person name="Wu L."/>
            <person name="Ma J."/>
        </authorList>
    </citation>
    <scope>NUCLEOTIDE SEQUENCE [LARGE SCALE GENOMIC DNA]</scope>
    <source>
        <strain evidence="8">JCM 17630</strain>
    </source>
</reference>
<evidence type="ECO:0000256" key="5">
    <source>
        <dbReference type="ARBA" id="ARBA00023136"/>
    </source>
</evidence>
<feature type="transmembrane region" description="Helical" evidence="6">
    <location>
        <begin position="274"/>
        <end position="299"/>
    </location>
</feature>
<protein>
    <submittedName>
        <fullName evidence="7">Lysylphosphatidylglycerol synthase domain-containing protein</fullName>
    </submittedName>
</protein>
<feature type="transmembrane region" description="Helical" evidence="6">
    <location>
        <begin position="119"/>
        <end position="141"/>
    </location>
</feature>
<feature type="transmembrane region" description="Helical" evidence="6">
    <location>
        <begin position="44"/>
        <end position="61"/>
    </location>
</feature>
<dbReference type="Proteomes" id="UP001501496">
    <property type="component" value="Unassembled WGS sequence"/>
</dbReference>
<evidence type="ECO:0000256" key="4">
    <source>
        <dbReference type="ARBA" id="ARBA00022989"/>
    </source>
</evidence>
<dbReference type="InterPro" id="IPR022791">
    <property type="entry name" value="L-PG_synthase/AglD"/>
</dbReference>
<evidence type="ECO:0000256" key="2">
    <source>
        <dbReference type="ARBA" id="ARBA00022475"/>
    </source>
</evidence>
<sequence length="310" mass="35508">MLIKLSVVLAAFYFIYHKLTKNTQLSFPDFIDFLSKNQVFSIKNSSFLIVLSLFNWFFEIFKWKILVLPLKKINFITATQQSLASLTASLFTPNRIGEYGAKAMYYHANLRKQIMGVNLLSNTLQMAVTCILGSIGFVFFTVQHQINTNYHKLAVAFTFLCCSILIVIYILKHKKLKNKWFSFNKLKQALSNYPKSNLSSGLLLSLIRYAIFSFQLYILLHFFGVNISYFTAMPAITTMYLVASIIPSIFIFDVVVKGSIAVYIFAFLQVNHIIVLSVVTLMWLLNFVLPSIVGSYYVISYKLPKQTVNT</sequence>
<evidence type="ECO:0000256" key="1">
    <source>
        <dbReference type="ARBA" id="ARBA00004651"/>
    </source>
</evidence>
<accession>A0ABP8C374</accession>
<gene>
    <name evidence="7" type="ORF">GCM10022291_08130</name>
</gene>